<feature type="transmembrane region" description="Helical" evidence="1">
    <location>
        <begin position="96"/>
        <end position="118"/>
    </location>
</feature>
<proteinExistence type="predicted"/>
<reference evidence="2 3" key="1">
    <citation type="submission" date="2022-04" db="EMBL/GenBank/DDBJ databases">
        <title>Streptomyces sp. nov. LCR6-01 isolated from Lichen of Dirinaria sp.</title>
        <authorList>
            <person name="Kanchanasin P."/>
            <person name="Tanasupawat S."/>
            <person name="Phongsopitanun W."/>
        </authorList>
    </citation>
    <scope>NUCLEOTIDE SEQUENCE [LARGE SCALE GENOMIC DNA]</scope>
    <source>
        <strain evidence="2 3">LCR6-01</strain>
    </source>
</reference>
<keyword evidence="1" id="KW-1133">Transmembrane helix</keyword>
<name>A0ABT0IJ40_9ACTN</name>
<evidence type="ECO:0000256" key="1">
    <source>
        <dbReference type="SAM" id="Phobius"/>
    </source>
</evidence>
<gene>
    <name evidence="2" type="ORF">M1O15_28795</name>
</gene>
<keyword evidence="1" id="KW-0812">Transmembrane</keyword>
<sequence>MVSRVESARSGSSDRSRILLGAGPWIAAALAQLAVYAALSGRLPDEVVSHVGSSGPDGFMSPLKLVAITVAVYLAEAALFGYLLIRRRQTAGQYRLTAACGWGAAWGEGYFLTASFAANAGLSDPRDLDFPLSVHGPIAIAVCVAGGAVGAALAWKADRR</sequence>
<accession>A0ABT0IJ40</accession>
<evidence type="ECO:0000313" key="2">
    <source>
        <dbReference type="EMBL" id="MCK8681322.1"/>
    </source>
</evidence>
<feature type="transmembrane region" description="Helical" evidence="1">
    <location>
        <begin position="18"/>
        <end position="39"/>
    </location>
</feature>
<evidence type="ECO:0000313" key="3">
    <source>
        <dbReference type="Proteomes" id="UP001522868"/>
    </source>
</evidence>
<dbReference type="EMBL" id="JALPTH010000039">
    <property type="protein sequence ID" value="MCK8681322.1"/>
    <property type="molecule type" value="Genomic_DNA"/>
</dbReference>
<keyword evidence="3" id="KW-1185">Reference proteome</keyword>
<dbReference type="Proteomes" id="UP001522868">
    <property type="component" value="Unassembled WGS sequence"/>
</dbReference>
<feature type="transmembrane region" description="Helical" evidence="1">
    <location>
        <begin position="59"/>
        <end position="84"/>
    </location>
</feature>
<organism evidence="2 3">
    <name type="scientific">Streptomyces lichenis</name>
    <dbReference type="NCBI Taxonomy" id="2306967"/>
    <lineage>
        <taxon>Bacteria</taxon>
        <taxon>Bacillati</taxon>
        <taxon>Actinomycetota</taxon>
        <taxon>Actinomycetes</taxon>
        <taxon>Kitasatosporales</taxon>
        <taxon>Streptomycetaceae</taxon>
        <taxon>Streptomyces</taxon>
    </lineage>
</organism>
<feature type="transmembrane region" description="Helical" evidence="1">
    <location>
        <begin position="138"/>
        <end position="155"/>
    </location>
</feature>
<dbReference type="RefSeq" id="WP_248637148.1">
    <property type="nucleotide sequence ID" value="NZ_JALPTH010000039.1"/>
</dbReference>
<protein>
    <recommendedName>
        <fullName evidence="4">DUF1648 domain-containing protein</fullName>
    </recommendedName>
</protein>
<keyword evidence="1" id="KW-0472">Membrane</keyword>
<evidence type="ECO:0008006" key="4">
    <source>
        <dbReference type="Google" id="ProtNLM"/>
    </source>
</evidence>
<comment type="caution">
    <text evidence="2">The sequence shown here is derived from an EMBL/GenBank/DDBJ whole genome shotgun (WGS) entry which is preliminary data.</text>
</comment>